<comment type="caution">
    <text evidence="2">The sequence shown here is derived from an EMBL/GenBank/DDBJ whole genome shotgun (WGS) entry which is preliminary data.</text>
</comment>
<keyword evidence="2" id="KW-0378">Hydrolase</keyword>
<dbReference type="InterPro" id="IPR029058">
    <property type="entry name" value="AB_hydrolase_fold"/>
</dbReference>
<dbReference type="AlphaFoldDB" id="A0A1Q3ETU5"/>
<gene>
    <name evidence="2" type="ORF">LENED_012920</name>
</gene>
<reference evidence="2 3" key="2">
    <citation type="submission" date="2017-02" db="EMBL/GenBank/DDBJ databases">
        <title>A genome survey and senescence transcriptome analysis in Lentinula edodes.</title>
        <authorList>
            <person name="Sakamoto Y."/>
            <person name="Nakade K."/>
            <person name="Sato S."/>
            <person name="Yoshida Y."/>
            <person name="Miyazaki K."/>
            <person name="Natsume S."/>
            <person name="Konno N."/>
        </authorList>
    </citation>
    <scope>NUCLEOTIDE SEQUENCE [LARGE SCALE GENOMIC DNA]</scope>
    <source>
        <strain evidence="2 3">NBRC 111202</strain>
    </source>
</reference>
<evidence type="ECO:0000259" key="1">
    <source>
        <dbReference type="Pfam" id="PF12697"/>
    </source>
</evidence>
<name>A0A1Q3ETU5_LENED</name>
<dbReference type="SUPFAM" id="SSF53474">
    <property type="entry name" value="alpha/beta-Hydrolases"/>
    <property type="match status" value="1"/>
</dbReference>
<sequence length="457" mass="51937">MYLSASHRPYQPVASSYPTGSDYYTKMTNPYASSLNSYIRERDSEKMQASSHGMAFFDEIWRTKQMMKHFVKVSKRDCCTNPHRFSWKYNKRGKCKGLLLPSQFPVGIARTSDPVARLLKPVQIKPLPVKQGLVLLMAHGTGYHKEHWEPTIEHLFSLESELTSTKSPPTPTIRECWAIDVQNHGEAAVLNEQITREKPEAWSIWDYADSFVTLRRDILGSNPSYRDNKFVLVAHSASATAAILATTFFPLPILQTQNIFHSLVLIEPAIAPTPAFIDPALHTPLYRAISLLMTNRKDTWASKEEARVWMEKKIPWGMWDARVLKAYVDFGANAHVGDNEAGKRTASKSKGSHKPIIPIHIVWGDIDDLFSREMKDRLEDSEQGRVFTSVTRVEDVGHMMIQTSPQATAKALWDIFSESTPDAVSFLGENSEDQGTQKPRNQRRVHAFEVISWDQHL</sequence>
<dbReference type="STRING" id="5353.A0A1Q3ETU5"/>
<feature type="domain" description="AB hydrolase-1" evidence="1">
    <location>
        <begin position="135"/>
        <end position="411"/>
    </location>
</feature>
<dbReference type="Proteomes" id="UP000188533">
    <property type="component" value="Unassembled WGS sequence"/>
</dbReference>
<evidence type="ECO:0000313" key="3">
    <source>
        <dbReference type="Proteomes" id="UP000188533"/>
    </source>
</evidence>
<dbReference type="InterPro" id="IPR000073">
    <property type="entry name" value="AB_hydrolase_1"/>
</dbReference>
<dbReference type="EMBL" id="BDGU01001940">
    <property type="protein sequence ID" value="GAW10633.1"/>
    <property type="molecule type" value="Genomic_DNA"/>
</dbReference>
<dbReference type="Pfam" id="PF12697">
    <property type="entry name" value="Abhydrolase_6"/>
    <property type="match status" value="1"/>
</dbReference>
<proteinExistence type="predicted"/>
<keyword evidence="3" id="KW-1185">Reference proteome</keyword>
<dbReference type="Gene3D" id="3.40.50.1820">
    <property type="entry name" value="alpha/beta hydrolase"/>
    <property type="match status" value="1"/>
</dbReference>
<dbReference type="GO" id="GO:0016787">
    <property type="term" value="F:hydrolase activity"/>
    <property type="evidence" value="ECO:0007669"/>
    <property type="project" value="UniProtKB-KW"/>
</dbReference>
<reference evidence="2 3" key="1">
    <citation type="submission" date="2016-08" db="EMBL/GenBank/DDBJ databases">
        <authorList>
            <consortium name="Lentinula edodes genome sequencing consortium"/>
            <person name="Sakamoto Y."/>
            <person name="Nakade K."/>
            <person name="Sato S."/>
            <person name="Yoshida Y."/>
            <person name="Miyazaki K."/>
            <person name="Natsume S."/>
            <person name="Konno N."/>
        </authorList>
    </citation>
    <scope>NUCLEOTIDE SEQUENCE [LARGE SCALE GENOMIC DNA]</scope>
    <source>
        <strain evidence="2 3">NBRC 111202</strain>
    </source>
</reference>
<evidence type="ECO:0000313" key="2">
    <source>
        <dbReference type="EMBL" id="GAW10633.1"/>
    </source>
</evidence>
<organism evidence="2 3">
    <name type="scientific">Lentinula edodes</name>
    <name type="common">Shiitake mushroom</name>
    <name type="synonym">Lentinus edodes</name>
    <dbReference type="NCBI Taxonomy" id="5353"/>
    <lineage>
        <taxon>Eukaryota</taxon>
        <taxon>Fungi</taxon>
        <taxon>Dikarya</taxon>
        <taxon>Basidiomycota</taxon>
        <taxon>Agaricomycotina</taxon>
        <taxon>Agaricomycetes</taxon>
        <taxon>Agaricomycetidae</taxon>
        <taxon>Agaricales</taxon>
        <taxon>Marasmiineae</taxon>
        <taxon>Omphalotaceae</taxon>
        <taxon>Lentinula</taxon>
    </lineage>
</organism>
<accession>A0A1Q3ETU5</accession>
<protein>
    <submittedName>
        <fullName evidence="2">Alpha beta-hydrolase</fullName>
    </submittedName>
</protein>